<keyword evidence="4" id="KW-1185">Reference proteome</keyword>
<evidence type="ECO:0000256" key="2">
    <source>
        <dbReference type="SAM" id="SignalP"/>
    </source>
</evidence>
<feature type="compositionally biased region" description="Acidic residues" evidence="1">
    <location>
        <begin position="469"/>
        <end position="478"/>
    </location>
</feature>
<feature type="compositionally biased region" description="Low complexity" evidence="1">
    <location>
        <begin position="540"/>
        <end position="556"/>
    </location>
</feature>
<feature type="compositionally biased region" description="Acidic residues" evidence="1">
    <location>
        <begin position="409"/>
        <end position="419"/>
    </location>
</feature>
<proteinExistence type="predicted"/>
<dbReference type="AlphaFoldDB" id="A0A8X7T6Z4"/>
<comment type="caution">
    <text evidence="3">The sequence shown here is derived from an EMBL/GenBank/DDBJ whole genome shotgun (WGS) entry which is preliminary data.</text>
</comment>
<accession>A0A8X7T6Z4</accession>
<feature type="compositionally biased region" description="Low complexity" evidence="1">
    <location>
        <begin position="330"/>
        <end position="348"/>
    </location>
</feature>
<protein>
    <submittedName>
        <fullName evidence="3">Uncharacterized protein</fullName>
    </submittedName>
</protein>
<dbReference type="EMBL" id="LWDG02000053">
    <property type="protein sequence ID" value="KAE8270358.1"/>
    <property type="molecule type" value="Genomic_DNA"/>
</dbReference>
<evidence type="ECO:0000313" key="4">
    <source>
        <dbReference type="Proteomes" id="UP000078113"/>
    </source>
</evidence>
<evidence type="ECO:0000313" key="3">
    <source>
        <dbReference type="EMBL" id="KAE8270358.1"/>
    </source>
</evidence>
<feature type="compositionally biased region" description="Low complexity" evidence="1">
    <location>
        <begin position="383"/>
        <end position="398"/>
    </location>
</feature>
<sequence length="630" mass="68085">MGLIIVLLRWTHLLLSLRAAHKAISHGRRPEARQPAYPNGRLNNPNARRARPARRKEQDRADVLRSILTRFFVWMLYRRAEGILDGLGQWILFYDTAKTLFLFWLLVSHDFAASQLFHSVLEPLVHPYEPLLDAVALRVVRSLHGLNFLSLLFFTHLSQRIPPTLSQGTKSAVERIRTSIVWLETKLAERRAQAIEVHELDGSVDGRSRSGSPPPFFVPPSRAASNNPYATLPGSWRPLHSPAITSRPGLPDTWGTGASSSRAGPSSLPTRRVVSNGNGNGDMPSSSRTRTNGRAHATYSARALSKLPQPPTNEPSPSVPRVRLMPDWPASPHASSSNLAAAAAAAAPDAHEDGLGRPPSPPAQLSRVYGLSSNSGLSAQQGPSSSEPTKKTSSSPKTTPRKRKKRESLEEEGYLEEEEPAKKPRGKGSAASKARSPKGASKSGTSARTVKSHIPVTVKGKQRQRVVEIQDEDDDEDSGGSSEVVEPAPKRTRTKTKGEEKEKEEVGELPPSYSTRTLRARPNRDSSSTTPSIASPPPTTATTEARTTTTTTTTTTVKMASKKKQGKPASPAKIDGEKKKKKTSSTSTGARTRGLGRVDGPGVSAAAVTEVNEKGSSSGSRGTVRLSRRT</sequence>
<feature type="region of interest" description="Disordered" evidence="1">
    <location>
        <begin position="26"/>
        <end position="57"/>
    </location>
</feature>
<dbReference type="Proteomes" id="UP000078113">
    <property type="component" value="Unassembled WGS sequence"/>
</dbReference>
<feature type="region of interest" description="Disordered" evidence="1">
    <location>
        <begin position="203"/>
        <end position="630"/>
    </location>
</feature>
<feature type="compositionally biased region" description="Polar residues" evidence="1">
    <location>
        <begin position="256"/>
        <end position="292"/>
    </location>
</feature>
<reference evidence="3" key="2">
    <citation type="journal article" date="2019" name="IMA Fungus">
        <title>Genome sequencing and comparison of five Tilletia species to identify candidate genes for the detection of regulated species infecting wheat.</title>
        <authorList>
            <person name="Nguyen H.D.T."/>
            <person name="Sultana T."/>
            <person name="Kesanakurti P."/>
            <person name="Hambleton S."/>
        </authorList>
    </citation>
    <scope>NUCLEOTIDE SEQUENCE</scope>
    <source>
        <strain evidence="3">DAOMC 236422</strain>
    </source>
</reference>
<feature type="compositionally biased region" description="Basic and acidic residues" evidence="1">
    <location>
        <begin position="496"/>
        <end position="506"/>
    </location>
</feature>
<dbReference type="InterPro" id="IPR004345">
    <property type="entry name" value="TB2_DP1_HVA22"/>
</dbReference>
<feature type="signal peptide" evidence="2">
    <location>
        <begin position="1"/>
        <end position="16"/>
    </location>
</feature>
<feature type="chain" id="PRO_5036498670" evidence="2">
    <location>
        <begin position="17"/>
        <end position="630"/>
    </location>
</feature>
<keyword evidence="2" id="KW-0732">Signal</keyword>
<feature type="compositionally biased region" description="Polar residues" evidence="1">
    <location>
        <begin position="371"/>
        <end position="382"/>
    </location>
</feature>
<feature type="compositionally biased region" description="Low complexity" evidence="1">
    <location>
        <begin position="38"/>
        <end position="47"/>
    </location>
</feature>
<reference evidence="3" key="1">
    <citation type="submission" date="2016-04" db="EMBL/GenBank/DDBJ databases">
        <authorList>
            <person name="Nguyen H.D."/>
            <person name="Samba Siva P."/>
            <person name="Cullis J."/>
            <person name="Levesque C.A."/>
            <person name="Hambleton S."/>
        </authorList>
    </citation>
    <scope>NUCLEOTIDE SEQUENCE</scope>
    <source>
        <strain evidence="3">DAOMC 236422</strain>
    </source>
</reference>
<organism evidence="3 4">
    <name type="scientific">Tilletia walkeri</name>
    <dbReference type="NCBI Taxonomy" id="117179"/>
    <lineage>
        <taxon>Eukaryota</taxon>
        <taxon>Fungi</taxon>
        <taxon>Dikarya</taxon>
        <taxon>Basidiomycota</taxon>
        <taxon>Ustilaginomycotina</taxon>
        <taxon>Exobasidiomycetes</taxon>
        <taxon>Tilletiales</taxon>
        <taxon>Tilletiaceae</taxon>
        <taxon>Tilletia</taxon>
    </lineage>
</organism>
<gene>
    <name evidence="3" type="ORF">A4X09_0g1983</name>
</gene>
<dbReference type="Pfam" id="PF03134">
    <property type="entry name" value="TB2_DP1_HVA22"/>
    <property type="match status" value="1"/>
</dbReference>
<feature type="compositionally biased region" description="Pro residues" evidence="1">
    <location>
        <begin position="308"/>
        <end position="318"/>
    </location>
</feature>
<name>A0A8X7T6Z4_9BASI</name>
<evidence type="ECO:0000256" key="1">
    <source>
        <dbReference type="SAM" id="MobiDB-lite"/>
    </source>
</evidence>